<accession>A0ABY5NQ97</accession>
<keyword evidence="5" id="KW-1185">Reference proteome</keyword>
<dbReference type="RefSeq" id="WP_257498607.1">
    <property type="nucleotide sequence ID" value="NZ_CP102382.1"/>
</dbReference>
<evidence type="ECO:0000256" key="1">
    <source>
        <dbReference type="ARBA" id="ARBA00022679"/>
    </source>
</evidence>
<dbReference type="PANTHER" id="PTHR43420:SF47">
    <property type="entry name" value="N-ACETYLTRANSFERASE DOMAIN-CONTAINING PROTEIN"/>
    <property type="match status" value="1"/>
</dbReference>
<sequence>MIKFELLKTETIPQIVNLMVAFYAIDGYPINRETTTKLFFEFVNKPEAGVCFVITFNNEICGYMVLIQFFSFEMSGNVLLLDELYIDQNFQGKGIGKKAMEFIKQFAQENNYKKIVLEVEPHNQRAIQLYEKEQFKKHKRDLMIFSPNK</sequence>
<keyword evidence="1" id="KW-0808">Transferase</keyword>
<proteinExistence type="predicted"/>
<gene>
    <name evidence="4" type="ORF">NPX36_10185</name>
</gene>
<dbReference type="Pfam" id="PF00583">
    <property type="entry name" value="Acetyltransf_1"/>
    <property type="match status" value="1"/>
</dbReference>
<dbReference type="Gene3D" id="3.40.630.30">
    <property type="match status" value="1"/>
</dbReference>
<organism evidence="4 5">
    <name type="scientific">Paenimyroides aestuarii</name>
    <dbReference type="NCBI Taxonomy" id="2968490"/>
    <lineage>
        <taxon>Bacteria</taxon>
        <taxon>Pseudomonadati</taxon>
        <taxon>Bacteroidota</taxon>
        <taxon>Flavobacteriia</taxon>
        <taxon>Flavobacteriales</taxon>
        <taxon>Flavobacteriaceae</taxon>
        <taxon>Paenimyroides</taxon>
    </lineage>
</organism>
<dbReference type="PANTHER" id="PTHR43420">
    <property type="entry name" value="ACETYLTRANSFERASE"/>
    <property type="match status" value="1"/>
</dbReference>
<dbReference type="SUPFAM" id="SSF55729">
    <property type="entry name" value="Acyl-CoA N-acyltransferases (Nat)"/>
    <property type="match status" value="1"/>
</dbReference>
<dbReference type="EMBL" id="CP102382">
    <property type="protein sequence ID" value="UUV20703.1"/>
    <property type="molecule type" value="Genomic_DNA"/>
</dbReference>
<dbReference type="InterPro" id="IPR000182">
    <property type="entry name" value="GNAT_dom"/>
</dbReference>
<protein>
    <submittedName>
        <fullName evidence="4">GNAT family N-acetyltransferase</fullName>
    </submittedName>
</protein>
<dbReference type="InterPro" id="IPR016181">
    <property type="entry name" value="Acyl_CoA_acyltransferase"/>
</dbReference>
<keyword evidence="2" id="KW-0012">Acyltransferase</keyword>
<feature type="domain" description="N-acetyltransferase" evidence="3">
    <location>
        <begin position="2"/>
        <end position="148"/>
    </location>
</feature>
<dbReference type="Proteomes" id="UP001317001">
    <property type="component" value="Chromosome"/>
</dbReference>
<evidence type="ECO:0000313" key="5">
    <source>
        <dbReference type="Proteomes" id="UP001317001"/>
    </source>
</evidence>
<dbReference type="InterPro" id="IPR050680">
    <property type="entry name" value="YpeA/RimI_acetyltransf"/>
</dbReference>
<evidence type="ECO:0000259" key="3">
    <source>
        <dbReference type="PROSITE" id="PS51186"/>
    </source>
</evidence>
<name>A0ABY5NQ97_9FLAO</name>
<evidence type="ECO:0000313" key="4">
    <source>
        <dbReference type="EMBL" id="UUV20703.1"/>
    </source>
</evidence>
<reference evidence="4 5" key="1">
    <citation type="submission" date="2022-08" db="EMBL/GenBank/DDBJ databases">
        <title>Myroides zhujiangensis sp. nov., a novel bacterium isolated from sediment in the Pearl River Estuary.</title>
        <authorList>
            <person name="Cui L."/>
        </authorList>
    </citation>
    <scope>NUCLEOTIDE SEQUENCE [LARGE SCALE GENOMIC DNA]</scope>
    <source>
        <strain evidence="4 5">SCSIO 72103</strain>
    </source>
</reference>
<dbReference type="CDD" id="cd04301">
    <property type="entry name" value="NAT_SF"/>
    <property type="match status" value="1"/>
</dbReference>
<dbReference type="PROSITE" id="PS51186">
    <property type="entry name" value="GNAT"/>
    <property type="match status" value="1"/>
</dbReference>
<evidence type="ECO:0000256" key="2">
    <source>
        <dbReference type="ARBA" id="ARBA00023315"/>
    </source>
</evidence>